<dbReference type="SUPFAM" id="SSF53633">
    <property type="entry name" value="Carbamate kinase-like"/>
    <property type="match status" value="1"/>
</dbReference>
<evidence type="ECO:0000256" key="7">
    <source>
        <dbReference type="ARBA" id="ARBA00048467"/>
    </source>
</evidence>
<dbReference type="UniPathway" id="UPA00996">
    <property type="reaction ID" value="UER00366"/>
</dbReference>
<dbReference type="NCBIfam" id="NF009007">
    <property type="entry name" value="PRK12352.1"/>
    <property type="match status" value="1"/>
</dbReference>
<dbReference type="FunFam" id="3.40.1160.10:FF:000007">
    <property type="entry name" value="Carbamate kinase"/>
    <property type="match status" value="1"/>
</dbReference>
<dbReference type="InterPro" id="IPR036393">
    <property type="entry name" value="AceGlu_kinase-like_sf"/>
</dbReference>
<keyword evidence="12" id="KW-1185">Reference proteome</keyword>
<protein>
    <recommendedName>
        <fullName evidence="3 8">Carbamate kinase</fullName>
    </recommendedName>
</protein>
<evidence type="ECO:0000256" key="8">
    <source>
        <dbReference type="NCBIfam" id="TIGR00746"/>
    </source>
</evidence>
<name>F7NE11_9FIRM</name>
<evidence type="ECO:0000256" key="9">
    <source>
        <dbReference type="PIRNR" id="PIRNR000723"/>
    </source>
</evidence>
<evidence type="ECO:0000256" key="3">
    <source>
        <dbReference type="ARBA" id="ARBA00013070"/>
    </source>
</evidence>
<dbReference type="PANTHER" id="PTHR30409:SF1">
    <property type="entry name" value="CARBAMATE KINASE-RELATED"/>
    <property type="match status" value="1"/>
</dbReference>
<dbReference type="InterPro" id="IPR003964">
    <property type="entry name" value="Carb_kinase"/>
</dbReference>
<dbReference type="Proteomes" id="UP000003240">
    <property type="component" value="Unassembled WGS sequence"/>
</dbReference>
<dbReference type="eggNOG" id="COG0549">
    <property type="taxonomic scope" value="Bacteria"/>
</dbReference>
<dbReference type="OrthoDB" id="9766717at2"/>
<dbReference type="Gene3D" id="3.40.1160.10">
    <property type="entry name" value="Acetylglutamate kinase-like"/>
    <property type="match status" value="1"/>
</dbReference>
<proteinExistence type="inferred from homology"/>
<dbReference type="GO" id="GO:0005829">
    <property type="term" value="C:cytosol"/>
    <property type="evidence" value="ECO:0007669"/>
    <property type="project" value="TreeGrafter"/>
</dbReference>
<dbReference type="NCBIfam" id="TIGR00746">
    <property type="entry name" value="arcC"/>
    <property type="match status" value="1"/>
</dbReference>
<dbReference type="Pfam" id="PF00696">
    <property type="entry name" value="AA_kinase"/>
    <property type="match status" value="1"/>
</dbReference>
<feature type="domain" description="Aspartate/glutamate/uridylate kinase" evidence="10">
    <location>
        <begin position="1"/>
        <end position="292"/>
    </location>
</feature>
<comment type="catalytic activity">
    <reaction evidence="7">
        <text>hydrogencarbonate + NH4(+) + ATP = carbamoyl phosphate + ADP + H2O + H(+)</text>
        <dbReference type="Rhea" id="RHEA:10152"/>
        <dbReference type="ChEBI" id="CHEBI:15377"/>
        <dbReference type="ChEBI" id="CHEBI:15378"/>
        <dbReference type="ChEBI" id="CHEBI:17544"/>
        <dbReference type="ChEBI" id="CHEBI:28938"/>
        <dbReference type="ChEBI" id="CHEBI:30616"/>
        <dbReference type="ChEBI" id="CHEBI:58228"/>
        <dbReference type="ChEBI" id="CHEBI:456216"/>
        <dbReference type="EC" id="2.7.2.2"/>
    </reaction>
</comment>
<reference evidence="11 12" key="1">
    <citation type="journal article" date="2011" name="EMBO J.">
        <title>Structural diversity of bacterial flagellar motors.</title>
        <authorList>
            <person name="Chen S."/>
            <person name="Beeby M."/>
            <person name="Murphy G.E."/>
            <person name="Leadbetter J.R."/>
            <person name="Hendrixson D.R."/>
            <person name="Briegel A."/>
            <person name="Li Z."/>
            <person name="Shi J."/>
            <person name="Tocheva E.I."/>
            <person name="Muller A."/>
            <person name="Dobro M.J."/>
            <person name="Jensen G.J."/>
        </authorList>
    </citation>
    <scope>NUCLEOTIDE SEQUENCE [LARGE SCALE GENOMIC DNA]</scope>
    <source>
        <strain evidence="11 12">DSM 6540</strain>
    </source>
</reference>
<evidence type="ECO:0000256" key="4">
    <source>
        <dbReference type="ARBA" id="ARBA00022503"/>
    </source>
</evidence>
<dbReference type="PRINTS" id="PR01469">
    <property type="entry name" value="CARBMTKINASE"/>
</dbReference>
<dbReference type="STRING" id="1009370.ALO_01369"/>
<dbReference type="PANTHER" id="PTHR30409">
    <property type="entry name" value="CARBAMATE KINASE"/>
    <property type="match status" value="1"/>
</dbReference>
<dbReference type="EMBL" id="AFGF01000015">
    <property type="protein sequence ID" value="EGO65666.1"/>
    <property type="molecule type" value="Genomic_DNA"/>
</dbReference>
<dbReference type="PIRSF" id="PIRSF000723">
    <property type="entry name" value="Carbamate_kin"/>
    <property type="match status" value="1"/>
</dbReference>
<dbReference type="CDD" id="cd04235">
    <property type="entry name" value="AAK_CK"/>
    <property type="match status" value="1"/>
</dbReference>
<evidence type="ECO:0000313" key="12">
    <source>
        <dbReference type="Proteomes" id="UP000003240"/>
    </source>
</evidence>
<dbReference type="GO" id="GO:0019546">
    <property type="term" value="P:L-arginine deiminase pathway"/>
    <property type="evidence" value="ECO:0007669"/>
    <property type="project" value="TreeGrafter"/>
</dbReference>
<accession>F7NE11</accession>
<evidence type="ECO:0000313" key="11">
    <source>
        <dbReference type="EMBL" id="EGO65666.1"/>
    </source>
</evidence>
<evidence type="ECO:0000256" key="2">
    <source>
        <dbReference type="ARBA" id="ARBA00011066"/>
    </source>
</evidence>
<comment type="similarity">
    <text evidence="2 9">Belongs to the carbamate kinase family.</text>
</comment>
<dbReference type="GO" id="GO:0008804">
    <property type="term" value="F:carbamate kinase activity"/>
    <property type="evidence" value="ECO:0007669"/>
    <property type="project" value="UniProtKB-UniRule"/>
</dbReference>
<evidence type="ECO:0000256" key="1">
    <source>
        <dbReference type="ARBA" id="ARBA00005118"/>
    </source>
</evidence>
<comment type="pathway">
    <text evidence="1">Metabolic intermediate metabolism; carbamoyl phosphate degradation; CO(2) and NH(3) from carbamoyl phosphate: step 1/1.</text>
</comment>
<keyword evidence="5 9" id="KW-0808">Transferase</keyword>
<evidence type="ECO:0000256" key="5">
    <source>
        <dbReference type="ARBA" id="ARBA00022679"/>
    </source>
</evidence>
<dbReference type="AlphaFoldDB" id="F7NE11"/>
<comment type="caution">
    <text evidence="11">The sequence shown here is derived from an EMBL/GenBank/DDBJ whole genome shotgun (WGS) entry which is preliminary data.</text>
</comment>
<keyword evidence="4" id="KW-0056">Arginine metabolism</keyword>
<keyword evidence="6 9" id="KW-0418">Kinase</keyword>
<evidence type="ECO:0000256" key="6">
    <source>
        <dbReference type="ARBA" id="ARBA00022777"/>
    </source>
</evidence>
<organism evidence="11 12">
    <name type="scientific">Acetonema longum DSM 6540</name>
    <dbReference type="NCBI Taxonomy" id="1009370"/>
    <lineage>
        <taxon>Bacteria</taxon>
        <taxon>Bacillati</taxon>
        <taxon>Bacillota</taxon>
        <taxon>Negativicutes</taxon>
        <taxon>Acetonemataceae</taxon>
        <taxon>Acetonema</taxon>
    </lineage>
</organism>
<dbReference type="RefSeq" id="WP_004092029.1">
    <property type="nucleotide sequence ID" value="NZ_AFGF01000015.1"/>
</dbReference>
<gene>
    <name evidence="11" type="ORF">ALO_01369</name>
</gene>
<evidence type="ECO:0000259" key="10">
    <source>
        <dbReference type="Pfam" id="PF00696"/>
    </source>
</evidence>
<sequence length="312" mass="33088">MKLVVALGGNALQAEKGPATAESQLEVVKETAGYLADLIANGHQVVIVHGNGPQVGRLVLQNEYARGVTPPMPLDVCGAMSQGMIGYHIQQALGEELARRQLDKPVVTVLTQVVVDLADEGFIKPTKPIGPFYTEEEAEILAQERNYVMMEDAGRGYRRVVASPEPRRIVELATIRQLVDSGQVVITAGGGGIPVVEAADGRLSGVAAVIDKDLAAERLAEELGADALVILTAVERVAVNYGKPEQRNLEVLTAQEAQRYIQEGQFAPGSMLPKVRAAMLFALSRPGRRAVIASLAKAGEAVEGKSGTLVVA</sequence>
<dbReference type="InterPro" id="IPR001048">
    <property type="entry name" value="Asp/Glu/Uridylate_kinase"/>
</dbReference>